<dbReference type="Proteomes" id="UP000324832">
    <property type="component" value="Unassembled WGS sequence"/>
</dbReference>
<name>A0A5E4QAX7_9NEOP</name>
<gene>
    <name evidence="1" type="ORF">LSINAPIS_LOCUS7130</name>
</gene>
<accession>A0A5E4QAX7</accession>
<dbReference type="EMBL" id="FZQP02002315">
    <property type="protein sequence ID" value="VVC95409.1"/>
    <property type="molecule type" value="Genomic_DNA"/>
</dbReference>
<sequence length="54" mass="6153">MILPLQEREHEILKPRCSDWTGAAGEESLKSLEAIAERFQNVDHYLVNCIVSIV</sequence>
<proteinExistence type="predicted"/>
<dbReference type="AlphaFoldDB" id="A0A5E4QAX7"/>
<evidence type="ECO:0000313" key="1">
    <source>
        <dbReference type="EMBL" id="VVC95409.1"/>
    </source>
</evidence>
<keyword evidence="2" id="KW-1185">Reference proteome</keyword>
<evidence type="ECO:0000313" key="2">
    <source>
        <dbReference type="Proteomes" id="UP000324832"/>
    </source>
</evidence>
<organism evidence="1 2">
    <name type="scientific">Leptidea sinapis</name>
    <dbReference type="NCBI Taxonomy" id="189913"/>
    <lineage>
        <taxon>Eukaryota</taxon>
        <taxon>Metazoa</taxon>
        <taxon>Ecdysozoa</taxon>
        <taxon>Arthropoda</taxon>
        <taxon>Hexapoda</taxon>
        <taxon>Insecta</taxon>
        <taxon>Pterygota</taxon>
        <taxon>Neoptera</taxon>
        <taxon>Endopterygota</taxon>
        <taxon>Lepidoptera</taxon>
        <taxon>Glossata</taxon>
        <taxon>Ditrysia</taxon>
        <taxon>Papilionoidea</taxon>
        <taxon>Pieridae</taxon>
        <taxon>Dismorphiinae</taxon>
        <taxon>Leptidea</taxon>
    </lineage>
</organism>
<protein>
    <submittedName>
        <fullName evidence="1">Uncharacterized protein</fullName>
    </submittedName>
</protein>
<reference evidence="1 2" key="1">
    <citation type="submission" date="2017-07" db="EMBL/GenBank/DDBJ databases">
        <authorList>
            <person name="Talla V."/>
            <person name="Backstrom N."/>
        </authorList>
    </citation>
    <scope>NUCLEOTIDE SEQUENCE [LARGE SCALE GENOMIC DNA]</scope>
</reference>